<dbReference type="PANTHER" id="PTHR35391:SF7">
    <property type="entry name" value="C2H2-TYPE DOMAIN-CONTAINING PROTEIN"/>
    <property type="match status" value="1"/>
</dbReference>
<keyword evidence="4" id="KW-1185">Reference proteome</keyword>
<dbReference type="Proteomes" id="UP000007115">
    <property type="component" value="Unassembled WGS sequence"/>
</dbReference>
<dbReference type="SMART" id="SM00355">
    <property type="entry name" value="ZnF_C2H2"/>
    <property type="match status" value="3"/>
</dbReference>
<accession>G9MZQ1</accession>
<feature type="compositionally biased region" description="Basic and acidic residues" evidence="1">
    <location>
        <begin position="694"/>
        <end position="720"/>
    </location>
</feature>
<dbReference type="InterPro" id="IPR058925">
    <property type="entry name" value="zf-C2H2_AcuF"/>
</dbReference>
<dbReference type="AlphaFoldDB" id="G9MZQ1"/>
<dbReference type="PANTHER" id="PTHR35391">
    <property type="entry name" value="C2H2-TYPE DOMAIN-CONTAINING PROTEIN-RELATED"/>
    <property type="match status" value="1"/>
</dbReference>
<reference evidence="3 4" key="1">
    <citation type="journal article" date="2011" name="Genome Biol.">
        <title>Comparative genome sequence analysis underscores mycoparasitism as the ancestral life style of Trichoderma.</title>
        <authorList>
            <person name="Kubicek C.P."/>
            <person name="Herrera-Estrella A."/>
            <person name="Seidl-Seiboth V."/>
            <person name="Martinez D.A."/>
            <person name="Druzhinina I.S."/>
            <person name="Thon M."/>
            <person name="Zeilinger S."/>
            <person name="Casas-Flores S."/>
            <person name="Horwitz B.A."/>
            <person name="Mukherjee P.K."/>
            <person name="Mukherjee M."/>
            <person name="Kredics L."/>
            <person name="Alcaraz L.D."/>
            <person name="Aerts A."/>
            <person name="Antal Z."/>
            <person name="Atanasova L."/>
            <person name="Cervantes-Badillo M.G."/>
            <person name="Challacombe J."/>
            <person name="Chertkov O."/>
            <person name="McCluskey K."/>
            <person name="Coulpier F."/>
            <person name="Deshpande N."/>
            <person name="von Doehren H."/>
            <person name="Ebbole D.J."/>
            <person name="Esquivel-Naranjo E.U."/>
            <person name="Fekete E."/>
            <person name="Flipphi M."/>
            <person name="Glaser F."/>
            <person name="Gomez-Rodriguez E.Y."/>
            <person name="Gruber S."/>
            <person name="Han C."/>
            <person name="Henrissat B."/>
            <person name="Hermosa R."/>
            <person name="Hernandez-Onate M."/>
            <person name="Karaffa L."/>
            <person name="Kosti I."/>
            <person name="Le Crom S."/>
            <person name="Lindquist E."/>
            <person name="Lucas S."/>
            <person name="Luebeck M."/>
            <person name="Luebeck P.S."/>
            <person name="Margeot A."/>
            <person name="Metz B."/>
            <person name="Misra M."/>
            <person name="Nevalainen H."/>
            <person name="Omann M."/>
            <person name="Packer N."/>
            <person name="Perrone G."/>
            <person name="Uresti-Rivera E.E."/>
            <person name="Salamov A."/>
            <person name="Schmoll M."/>
            <person name="Seiboth B."/>
            <person name="Shapiro H."/>
            <person name="Sukno S."/>
            <person name="Tamayo-Ramos J.A."/>
            <person name="Tisch D."/>
            <person name="Wiest A."/>
            <person name="Wilkinson H.H."/>
            <person name="Zhang M."/>
            <person name="Coutinho P.M."/>
            <person name="Kenerley C.M."/>
            <person name="Monte E."/>
            <person name="Baker S.E."/>
            <person name="Grigoriev I.V."/>
        </authorList>
    </citation>
    <scope>NUCLEOTIDE SEQUENCE [LARGE SCALE GENOMIC DNA]</scope>
    <source>
        <strain evidence="4">Gv29-8 / FGSC 10586</strain>
    </source>
</reference>
<feature type="domain" description="C2H2-type" evidence="2">
    <location>
        <begin position="327"/>
        <end position="355"/>
    </location>
</feature>
<feature type="domain" description="C2H2-type" evidence="2">
    <location>
        <begin position="402"/>
        <end position="424"/>
    </location>
</feature>
<dbReference type="eggNOG" id="ENOG502SINU">
    <property type="taxonomic scope" value="Eukaryota"/>
</dbReference>
<name>G9MZQ1_HYPVG</name>
<comment type="caution">
    <text evidence="3">The sequence shown here is derived from an EMBL/GenBank/DDBJ whole genome shotgun (WGS) entry which is preliminary data.</text>
</comment>
<feature type="region of interest" description="Disordered" evidence="1">
    <location>
        <begin position="440"/>
        <end position="475"/>
    </location>
</feature>
<dbReference type="GeneID" id="25794736"/>
<evidence type="ECO:0000259" key="2">
    <source>
        <dbReference type="SMART" id="SM00355"/>
    </source>
</evidence>
<dbReference type="InterPro" id="IPR013087">
    <property type="entry name" value="Znf_C2H2_type"/>
</dbReference>
<evidence type="ECO:0000313" key="4">
    <source>
        <dbReference type="Proteomes" id="UP000007115"/>
    </source>
</evidence>
<dbReference type="EMBL" id="ABDF02000081">
    <property type="protein sequence ID" value="EHK20107.1"/>
    <property type="molecule type" value="Genomic_DNA"/>
</dbReference>
<feature type="domain" description="C2H2-type" evidence="2">
    <location>
        <begin position="359"/>
        <end position="383"/>
    </location>
</feature>
<dbReference type="InParanoid" id="G9MZQ1"/>
<dbReference type="HOGENOM" id="CLU_349859_0_0_1"/>
<protein>
    <recommendedName>
        <fullName evidence="2">C2H2-type domain-containing protein</fullName>
    </recommendedName>
</protein>
<dbReference type="OrthoDB" id="20872at2759"/>
<dbReference type="Pfam" id="PF26082">
    <property type="entry name" value="zf-C2H2_AcuF"/>
    <property type="match status" value="1"/>
</dbReference>
<proteinExistence type="predicted"/>
<organism evidence="3 4">
    <name type="scientific">Hypocrea virens (strain Gv29-8 / FGSC 10586)</name>
    <name type="common">Gliocladium virens</name>
    <name type="synonym">Trichoderma virens</name>
    <dbReference type="NCBI Taxonomy" id="413071"/>
    <lineage>
        <taxon>Eukaryota</taxon>
        <taxon>Fungi</taxon>
        <taxon>Dikarya</taxon>
        <taxon>Ascomycota</taxon>
        <taxon>Pezizomycotina</taxon>
        <taxon>Sordariomycetes</taxon>
        <taxon>Hypocreomycetidae</taxon>
        <taxon>Hypocreales</taxon>
        <taxon>Hypocreaceae</taxon>
        <taxon>Trichoderma</taxon>
    </lineage>
</organism>
<sequence length="805" mass="92791">MGHGSLDYRIRDSESMKEAILKMMKNLNRSLDEVLAYLHGNIEQEDEDSDADSDSEMESDMDLLLDSIKDPVDRLYKMAVWIRNPSTRIASSKARNFQQIDEKTNIDLFKSYETFDYDYVSSLFLEYEKNKALQENPTAQHHDATGDNEEPAVGDQVWEPIRQTLELNRIKISNGNESYLVHRIAQANGLRRRQFAYWRKHKGKLREHTAVTVELLSHKLPTGDNIIQDESKRHKAPLTVTTATQLHPSHGAGKELLENENIMPLAVSEYAPSAWNPSKDIVSFPLPPKVSTTDEFFECPYCYTICPASILSEKAWRAHLIRDLRPYICTFEHCSNSEQLYDSRDDWIQHETSAHQTVFRCPKHEETTFTTLSTYEEHTQEYHKEDSMSLNFAKSTITNNQRSCPVCSIVLGSMQKLQSHIALHLERFAMFAIPRCTDNGDREDSGGRSASAHVDSNKSLDGDLDAESNATGKTGDENFINHEILTKIRDMSNEIATLRSPVHMLSLEETDFFLEQMKKICFQLKKYGKIIRAWPPSNTTNTALFELGEACIAAGLIDEAIETLEHLKFFQISQLDHDDPALLQTKQQLTIAYQVHEALQEVTKRLNANADLHTEPSKSKALDIFARTEAGARHAETIWGPTIWKDLQKRNEHDRENEQRLEQSFDYFSRSPVYVDDPLSPPGPREIIRRRKERLVQQETERRNIQTKRDRELEHNRDSPQQRPVLPYDERLVWEENNPDISHVGQDPDNADDSTQFIQESILSKDYEKLRDINENSRNIQPGTYIHLVAALEQSVKRLDPRRFL</sequence>
<evidence type="ECO:0000313" key="3">
    <source>
        <dbReference type="EMBL" id="EHK20107.1"/>
    </source>
</evidence>
<dbReference type="STRING" id="413071.G9MZQ1"/>
<dbReference type="VEuPathDB" id="FungiDB:TRIVIDRAFT_48046"/>
<evidence type="ECO:0000256" key="1">
    <source>
        <dbReference type="SAM" id="MobiDB-lite"/>
    </source>
</evidence>
<gene>
    <name evidence="3" type="ORF">TRIVIDRAFT_48046</name>
</gene>
<dbReference type="RefSeq" id="XP_013954300.1">
    <property type="nucleotide sequence ID" value="XM_014098825.1"/>
</dbReference>
<dbReference type="OMA" id="HAETIWG"/>
<feature type="region of interest" description="Disordered" evidence="1">
    <location>
        <begin position="672"/>
        <end position="725"/>
    </location>
</feature>